<keyword evidence="1" id="KW-1133">Transmembrane helix</keyword>
<feature type="transmembrane region" description="Helical" evidence="1">
    <location>
        <begin position="32"/>
        <end position="48"/>
    </location>
</feature>
<keyword evidence="1" id="KW-0812">Transmembrane</keyword>
<feature type="transmembrane region" description="Helical" evidence="1">
    <location>
        <begin position="147"/>
        <end position="170"/>
    </location>
</feature>
<evidence type="ECO:0000313" key="4">
    <source>
        <dbReference type="Proteomes" id="UP000679352"/>
    </source>
</evidence>
<reference evidence="3" key="1">
    <citation type="submission" date="2021-06" db="EMBL/GenBank/DDBJ databases">
        <title>Direct submission.</title>
        <authorList>
            <person name="Lee C.-S."/>
            <person name="Jin L."/>
        </authorList>
    </citation>
    <scope>NUCLEOTIDE SEQUENCE</scope>
    <source>
        <strain evidence="3">Con5</strain>
    </source>
</reference>
<dbReference type="PANTHER" id="PTHR33741:SF5">
    <property type="entry name" value="TRANSMEMBRANE PROTEIN DDB_G0269096-RELATED"/>
    <property type="match status" value="1"/>
</dbReference>
<dbReference type="RefSeq" id="WP_215503325.1">
    <property type="nucleotide sequence ID" value="NZ_CP076361.1"/>
</dbReference>
<dbReference type="InterPro" id="IPR058581">
    <property type="entry name" value="TM_HPP"/>
</dbReference>
<dbReference type="EMBL" id="CP076361">
    <property type="protein sequence ID" value="QWK91135.1"/>
    <property type="molecule type" value="Genomic_DNA"/>
</dbReference>
<evidence type="ECO:0000313" key="3">
    <source>
        <dbReference type="EMBL" id="QWK91135.1"/>
    </source>
</evidence>
<feature type="domain" description="HPP transmembrane region" evidence="2">
    <location>
        <begin position="23"/>
        <end position="179"/>
    </location>
</feature>
<sequence length="240" mass="25352">MNISSDSGLFLRALAHLLPAMARPPLREALRAGLGGALALGLMAVLLERFRPETAGMMLIAPLGATAFLLFAVPNSPLAQPWPALVGNMLSALVATAVVMAGLPQPIDIILAIGGSFVAMALARAMHPPGAAVALWAVLTAPVIQEIGYAFVLTPVAVDTALLILAATIWNRATGRAYPFRLPIDAPSPPAPIRRALPPPEELETLLESLRLTANIGVEDLTRLLEELERRHPHSAPPPR</sequence>
<protein>
    <submittedName>
        <fullName evidence="3">HPP family protein</fullName>
    </submittedName>
</protein>
<dbReference type="PANTHER" id="PTHR33741">
    <property type="entry name" value="TRANSMEMBRANE PROTEIN DDB_G0269096-RELATED"/>
    <property type="match status" value="1"/>
</dbReference>
<accession>A0A975P785</accession>
<evidence type="ECO:0000256" key="1">
    <source>
        <dbReference type="SAM" id="Phobius"/>
    </source>
</evidence>
<evidence type="ECO:0000259" key="2">
    <source>
        <dbReference type="Pfam" id="PF04982"/>
    </source>
</evidence>
<name>A0A975P785_9RHOB</name>
<keyword evidence="4" id="KW-1185">Reference proteome</keyword>
<dbReference type="AlphaFoldDB" id="A0A975P785"/>
<organism evidence="3 4">
    <name type="scientific">Gemmobacter fulvus</name>
    <dbReference type="NCBI Taxonomy" id="2840474"/>
    <lineage>
        <taxon>Bacteria</taxon>
        <taxon>Pseudomonadati</taxon>
        <taxon>Pseudomonadota</taxon>
        <taxon>Alphaproteobacteria</taxon>
        <taxon>Rhodobacterales</taxon>
        <taxon>Paracoccaceae</taxon>
        <taxon>Gemmobacter</taxon>
    </lineage>
</organism>
<dbReference type="Pfam" id="PF04982">
    <property type="entry name" value="TM_HPP"/>
    <property type="match status" value="1"/>
</dbReference>
<dbReference type="KEGG" id="gfu:KM031_04310"/>
<dbReference type="Proteomes" id="UP000679352">
    <property type="component" value="Chromosome"/>
</dbReference>
<dbReference type="InterPro" id="IPR007065">
    <property type="entry name" value="HPP"/>
</dbReference>
<keyword evidence="1" id="KW-0472">Membrane</keyword>
<feature type="transmembrane region" description="Helical" evidence="1">
    <location>
        <begin position="55"/>
        <end position="73"/>
    </location>
</feature>
<feature type="transmembrane region" description="Helical" evidence="1">
    <location>
        <begin position="110"/>
        <end position="127"/>
    </location>
</feature>
<gene>
    <name evidence="3" type="ORF">KM031_04310</name>
</gene>
<feature type="transmembrane region" description="Helical" evidence="1">
    <location>
        <begin position="85"/>
        <end position="103"/>
    </location>
</feature>
<proteinExistence type="predicted"/>